<evidence type="ECO:0000256" key="5">
    <source>
        <dbReference type="ARBA" id="ARBA00023136"/>
    </source>
</evidence>
<keyword evidence="2" id="KW-1003">Cell membrane</keyword>
<dbReference type="InterPro" id="IPR010432">
    <property type="entry name" value="RDD"/>
</dbReference>
<protein>
    <submittedName>
        <fullName evidence="8">RDD family protein</fullName>
    </submittedName>
</protein>
<name>E7RUV1_9BURK</name>
<dbReference type="PANTHER" id="PTHR36115:SF10">
    <property type="entry name" value="RDD DOMAIN-CONTAINING PROTEIN"/>
    <property type="match status" value="1"/>
</dbReference>
<dbReference type="AlphaFoldDB" id="E7RUV1"/>
<evidence type="ECO:0000313" key="8">
    <source>
        <dbReference type="EMBL" id="EFV95555.1"/>
    </source>
</evidence>
<keyword evidence="9" id="KW-1185">Reference proteome</keyword>
<dbReference type="EMBL" id="AEQP01000002">
    <property type="protein sequence ID" value="EFV95555.1"/>
    <property type="molecule type" value="Genomic_DNA"/>
</dbReference>
<evidence type="ECO:0000256" key="2">
    <source>
        <dbReference type="ARBA" id="ARBA00022475"/>
    </source>
</evidence>
<dbReference type="GO" id="GO:0005886">
    <property type="term" value="C:plasma membrane"/>
    <property type="evidence" value="ECO:0007669"/>
    <property type="project" value="UniProtKB-SubCell"/>
</dbReference>
<comment type="subcellular location">
    <subcellularLocation>
        <location evidence="1">Cell membrane</location>
        <topology evidence="1">Multi-pass membrane protein</topology>
    </subcellularLocation>
</comment>
<organism evidence="8 9">
    <name type="scientific">Lautropia mirabilis ATCC 51599</name>
    <dbReference type="NCBI Taxonomy" id="887898"/>
    <lineage>
        <taxon>Bacteria</taxon>
        <taxon>Pseudomonadati</taxon>
        <taxon>Pseudomonadota</taxon>
        <taxon>Betaproteobacteria</taxon>
        <taxon>Burkholderiales</taxon>
        <taxon>Burkholderiaceae</taxon>
        <taxon>Lautropia</taxon>
    </lineage>
</organism>
<dbReference type="eggNOG" id="COG1714">
    <property type="taxonomic scope" value="Bacteria"/>
</dbReference>
<proteinExistence type="predicted"/>
<feature type="transmembrane region" description="Helical" evidence="6">
    <location>
        <begin position="33"/>
        <end position="54"/>
    </location>
</feature>
<keyword evidence="5 6" id="KW-0472">Membrane</keyword>
<evidence type="ECO:0000259" key="7">
    <source>
        <dbReference type="Pfam" id="PF06271"/>
    </source>
</evidence>
<dbReference type="Proteomes" id="UP000011021">
    <property type="component" value="Unassembled WGS sequence"/>
</dbReference>
<gene>
    <name evidence="8" type="ORF">HMPREF0551_0463</name>
</gene>
<evidence type="ECO:0000256" key="6">
    <source>
        <dbReference type="SAM" id="Phobius"/>
    </source>
</evidence>
<keyword evidence="4 6" id="KW-1133">Transmembrane helix</keyword>
<feature type="transmembrane region" description="Helical" evidence="6">
    <location>
        <begin position="7"/>
        <end position="27"/>
    </location>
</feature>
<keyword evidence="3 6" id="KW-0812">Transmembrane</keyword>
<evidence type="ECO:0000256" key="1">
    <source>
        <dbReference type="ARBA" id="ARBA00004651"/>
    </source>
</evidence>
<accession>E7RUV1</accession>
<dbReference type="PANTHER" id="PTHR36115">
    <property type="entry name" value="PROLINE-RICH ANTIGEN HOMOLOG-RELATED"/>
    <property type="match status" value="1"/>
</dbReference>
<dbReference type="InterPro" id="IPR051791">
    <property type="entry name" value="Pra-immunoreactive"/>
</dbReference>
<feature type="transmembrane region" description="Helical" evidence="6">
    <location>
        <begin position="86"/>
        <end position="104"/>
    </location>
</feature>
<dbReference type="STRING" id="887898.HMPREF0551_0463"/>
<reference evidence="8 9" key="1">
    <citation type="submission" date="2010-12" db="EMBL/GenBank/DDBJ databases">
        <authorList>
            <person name="Muzny D."/>
            <person name="Qin X."/>
            <person name="Deng J."/>
            <person name="Jiang H."/>
            <person name="Liu Y."/>
            <person name="Qu J."/>
            <person name="Song X.-Z."/>
            <person name="Zhang L."/>
            <person name="Thornton R."/>
            <person name="Coyle M."/>
            <person name="Francisco L."/>
            <person name="Jackson L."/>
            <person name="Javaid M."/>
            <person name="Korchina V."/>
            <person name="Kovar C."/>
            <person name="Mata R."/>
            <person name="Mathew T."/>
            <person name="Ngo R."/>
            <person name="Nguyen L."/>
            <person name="Nguyen N."/>
            <person name="Okwuonu G."/>
            <person name="Ongeri F."/>
            <person name="Pham C."/>
            <person name="Simmons D."/>
            <person name="Wilczek-Boney K."/>
            <person name="Hale W."/>
            <person name="Jakkamsetti A."/>
            <person name="Pham P."/>
            <person name="Ruth R."/>
            <person name="San Lucas F."/>
            <person name="Warren J."/>
            <person name="Zhang J."/>
            <person name="Zhao Z."/>
            <person name="Zhou C."/>
            <person name="Zhu D."/>
            <person name="Lee S."/>
            <person name="Bess C."/>
            <person name="Blankenburg K."/>
            <person name="Forbes L."/>
            <person name="Fu Q."/>
            <person name="Gubbala S."/>
            <person name="Hirani K."/>
            <person name="Jayaseelan J.C."/>
            <person name="Lara F."/>
            <person name="Munidasa M."/>
            <person name="Palculict T."/>
            <person name="Patil S."/>
            <person name="Pu L.-L."/>
            <person name="Saada N."/>
            <person name="Tang L."/>
            <person name="Weissenberger G."/>
            <person name="Zhu Y."/>
            <person name="Hemphill L."/>
            <person name="Shang Y."/>
            <person name="Youmans B."/>
            <person name="Ayvaz T."/>
            <person name="Ross M."/>
            <person name="Santibanez J."/>
            <person name="Aqrawi P."/>
            <person name="Gross S."/>
            <person name="Joshi V."/>
            <person name="Fowler G."/>
            <person name="Nazareth L."/>
            <person name="Reid J."/>
            <person name="Worley K."/>
            <person name="Petrosino J."/>
            <person name="Highlander S."/>
            <person name="Gibbs R."/>
        </authorList>
    </citation>
    <scope>NUCLEOTIDE SEQUENCE [LARGE SCALE GENOMIC DNA]</scope>
    <source>
        <strain evidence="8 9">ATCC 51599</strain>
    </source>
</reference>
<evidence type="ECO:0000256" key="4">
    <source>
        <dbReference type="ARBA" id="ARBA00022989"/>
    </source>
</evidence>
<sequence length="161" mass="18186">MSCVYDGIVLFGVLFFFGYAFSALAQFHGESGLARTLFQLYLFCLLGAYFGWFWSNGRWSLPMKTIGVKVVRDDGTQGPVSLPRALWRYTVASIFFWGGLALVWTAGSAFTAVLWALLWLLPFGWSLFDRRRRTLYDVLAGTVLVRHDAMAGRRGQKPAPR</sequence>
<dbReference type="HOGENOM" id="CLU_053152_4_2_4"/>
<dbReference type="Pfam" id="PF06271">
    <property type="entry name" value="RDD"/>
    <property type="match status" value="1"/>
</dbReference>
<feature type="transmembrane region" description="Helical" evidence="6">
    <location>
        <begin position="110"/>
        <end position="128"/>
    </location>
</feature>
<comment type="caution">
    <text evidence="8">The sequence shown here is derived from an EMBL/GenBank/DDBJ whole genome shotgun (WGS) entry which is preliminary data.</text>
</comment>
<evidence type="ECO:0000256" key="3">
    <source>
        <dbReference type="ARBA" id="ARBA00022692"/>
    </source>
</evidence>
<evidence type="ECO:0000313" key="9">
    <source>
        <dbReference type="Proteomes" id="UP000011021"/>
    </source>
</evidence>
<feature type="domain" description="RDD" evidence="7">
    <location>
        <begin position="7"/>
        <end position="141"/>
    </location>
</feature>